<organism evidence="3">
    <name type="scientific">Echinostoma caproni</name>
    <dbReference type="NCBI Taxonomy" id="27848"/>
    <lineage>
        <taxon>Eukaryota</taxon>
        <taxon>Metazoa</taxon>
        <taxon>Spiralia</taxon>
        <taxon>Lophotrochozoa</taxon>
        <taxon>Platyhelminthes</taxon>
        <taxon>Trematoda</taxon>
        <taxon>Digenea</taxon>
        <taxon>Plagiorchiida</taxon>
        <taxon>Echinostomata</taxon>
        <taxon>Echinostomatoidea</taxon>
        <taxon>Echinostomatidae</taxon>
        <taxon>Echinostoma</taxon>
    </lineage>
</organism>
<dbReference type="AlphaFoldDB" id="A0A183A895"/>
<reference evidence="3" key="1">
    <citation type="submission" date="2016-06" db="UniProtKB">
        <authorList>
            <consortium name="WormBaseParasite"/>
        </authorList>
    </citation>
    <scope>IDENTIFICATION</scope>
</reference>
<dbReference type="Proteomes" id="UP000272942">
    <property type="component" value="Unassembled WGS sequence"/>
</dbReference>
<evidence type="ECO:0000313" key="1">
    <source>
        <dbReference type="EMBL" id="VDP68643.1"/>
    </source>
</evidence>
<name>A0A183A895_9TREM</name>
<proteinExistence type="predicted"/>
<dbReference type="EMBL" id="UZAN01040158">
    <property type="protein sequence ID" value="VDP68643.1"/>
    <property type="molecule type" value="Genomic_DNA"/>
</dbReference>
<protein>
    <submittedName>
        <fullName evidence="3">DNA_ligase_A_N domain-containing protein</fullName>
    </submittedName>
</protein>
<gene>
    <name evidence="1" type="ORF">ECPE_LOCUS3180</name>
</gene>
<reference evidence="1 2" key="2">
    <citation type="submission" date="2018-11" db="EMBL/GenBank/DDBJ databases">
        <authorList>
            <consortium name="Pathogen Informatics"/>
        </authorList>
    </citation>
    <scope>NUCLEOTIDE SEQUENCE [LARGE SCALE GENOMIC DNA]</scope>
    <source>
        <strain evidence="1 2">Egypt</strain>
    </source>
</reference>
<evidence type="ECO:0000313" key="3">
    <source>
        <dbReference type="WBParaSite" id="ECPE_0000318301-mRNA-1"/>
    </source>
</evidence>
<evidence type="ECO:0000313" key="2">
    <source>
        <dbReference type="Proteomes" id="UP000272942"/>
    </source>
</evidence>
<sequence length="191" mass="21554">MKVPWPAAFEDGDVRLFLEDVAELVGIRTDRGKLMALRVLLRGRARAVLEVARRHPEKIEWAVAQDALIAGFDTPADRQEAFRRFKKAQLGVGADPLLHAVTLCGLLNRALPILDENAGSELLLDRFTESLPEYIRDKVRLINVARTIDVMMLAEVVRQFTDQEVATVRTHEVYNDELPEAVKATLDRLTE</sequence>
<accession>A0A183A895</accession>
<dbReference type="WBParaSite" id="ECPE_0000318301-mRNA-1">
    <property type="protein sequence ID" value="ECPE_0000318301-mRNA-1"/>
    <property type="gene ID" value="ECPE_0000318301"/>
</dbReference>
<dbReference type="OrthoDB" id="6247559at2759"/>
<keyword evidence="2" id="KW-1185">Reference proteome</keyword>